<name>A0ABQ2DZH0_9ACTN</name>
<feature type="region of interest" description="Disordered" evidence="2">
    <location>
        <begin position="282"/>
        <end position="319"/>
    </location>
</feature>
<dbReference type="InterPro" id="IPR035965">
    <property type="entry name" value="PAS-like_dom_sf"/>
</dbReference>
<dbReference type="InterPro" id="IPR052016">
    <property type="entry name" value="Bact_Sigma-Reg"/>
</dbReference>
<evidence type="ECO:0000259" key="3">
    <source>
        <dbReference type="SMART" id="SM00331"/>
    </source>
</evidence>
<evidence type="ECO:0000313" key="4">
    <source>
        <dbReference type="EMBL" id="GGJ79868.1"/>
    </source>
</evidence>
<organism evidence="4 5">
    <name type="scientific">Streptomyces camponoticapitis</name>
    <dbReference type="NCBI Taxonomy" id="1616125"/>
    <lineage>
        <taxon>Bacteria</taxon>
        <taxon>Bacillati</taxon>
        <taxon>Actinomycetota</taxon>
        <taxon>Actinomycetes</taxon>
        <taxon>Kitasatosporales</taxon>
        <taxon>Streptomycetaceae</taxon>
        <taxon>Streptomyces</taxon>
    </lineage>
</organism>
<protein>
    <recommendedName>
        <fullName evidence="3">PPM-type phosphatase domain-containing protein</fullName>
    </recommendedName>
</protein>
<comment type="caution">
    <text evidence="4">The sequence shown here is derived from an EMBL/GenBank/DDBJ whole genome shotgun (WGS) entry which is preliminary data.</text>
</comment>
<dbReference type="Gene3D" id="3.30.450.20">
    <property type="entry name" value="PAS domain"/>
    <property type="match status" value="1"/>
</dbReference>
<dbReference type="Pfam" id="PF08448">
    <property type="entry name" value="PAS_4"/>
    <property type="match status" value="1"/>
</dbReference>
<reference evidence="5" key="1">
    <citation type="journal article" date="2019" name="Int. J. Syst. Evol. Microbiol.">
        <title>The Global Catalogue of Microorganisms (GCM) 10K type strain sequencing project: providing services to taxonomists for standard genome sequencing and annotation.</title>
        <authorList>
            <consortium name="The Broad Institute Genomics Platform"/>
            <consortium name="The Broad Institute Genome Sequencing Center for Infectious Disease"/>
            <person name="Wu L."/>
            <person name="Ma J."/>
        </authorList>
    </citation>
    <scope>NUCLEOTIDE SEQUENCE [LARGE SCALE GENOMIC DNA]</scope>
    <source>
        <strain evidence="5">CGMCC 4.7275</strain>
    </source>
</reference>
<dbReference type="Pfam" id="PF13185">
    <property type="entry name" value="GAF_2"/>
    <property type="match status" value="1"/>
</dbReference>
<dbReference type="Proteomes" id="UP000660265">
    <property type="component" value="Unassembled WGS sequence"/>
</dbReference>
<evidence type="ECO:0000256" key="1">
    <source>
        <dbReference type="ARBA" id="ARBA00022801"/>
    </source>
</evidence>
<dbReference type="PANTHER" id="PTHR43156">
    <property type="entry name" value="STAGE II SPORULATION PROTEIN E-RELATED"/>
    <property type="match status" value="1"/>
</dbReference>
<sequence>MSDTAISGLEALDPFLYDVLQECGAQSGGIHLLFPPAGQVLGFAVKAGMPDALARPWTRLWVGSPALAAEAVRERRMVWLPVGDSLDRLGSSAEAPYSYGFACLSAPIASAGAVWGSLTLLFPASQPPRLTPRQHAAVGKCCAALGRLLADSSARGRPLLPAPEPHTMRQPPTERPTEANAVAAADFAQRLPEGGMALDPEGRITFVTARAAELIGVPVERLRGQRPWELPQLSASLFKDSYRTALLSREPTAFTVLRHPDTRLSFVLHPNALYTGDSGLSVRVSSSRDQKRPQPGTPPTTGGEAGGRPGTDGARALGSDTAPASLETMYELINLAATLTQAVEVADMVELIADPIMAMVDAQGLALLTLEDGRLQNVGFRGYAADAMRQLDGAQMRWMPTPASQALSKREAAFYSTPEEMDAVYDGMSTLTGKAAWAYLPLIASDRPVGCCVISYERPRTFPPGLRAVLTSLAGLLAQALDRALLHDARSNFAQRLQASFLPGVLPEVPGLRAAARYRSTTYGMEIGGDFYDLIGLSGGNAAAAVGDVQGHNPTAAALMGQVRTAVHATAGVAPSEVLSRTNQLLIDLNAGLFTSCLYADIDLATHRVRLANAGHPPPLLRHPDGTVSIVRVPPGPLLGIVRATEYPTIEIPLPPGAELLMYTDGLVEIPGTDPDVSTERLARVLASTSRGESVDTRADILLEAAPSAGSADDVALLLISVD</sequence>
<dbReference type="EMBL" id="BMMV01000002">
    <property type="protein sequence ID" value="GGJ79868.1"/>
    <property type="molecule type" value="Genomic_DNA"/>
</dbReference>
<dbReference type="InterPro" id="IPR001932">
    <property type="entry name" value="PPM-type_phosphatase-like_dom"/>
</dbReference>
<dbReference type="SUPFAM" id="SSF55781">
    <property type="entry name" value="GAF domain-like"/>
    <property type="match status" value="2"/>
</dbReference>
<dbReference type="Gene3D" id="3.60.40.10">
    <property type="entry name" value="PPM-type phosphatase domain"/>
    <property type="match status" value="1"/>
</dbReference>
<evidence type="ECO:0000313" key="5">
    <source>
        <dbReference type="Proteomes" id="UP000660265"/>
    </source>
</evidence>
<keyword evidence="1" id="KW-0378">Hydrolase</keyword>
<dbReference type="SMART" id="SM00331">
    <property type="entry name" value="PP2C_SIG"/>
    <property type="match status" value="1"/>
</dbReference>
<proteinExistence type="predicted"/>
<dbReference type="RefSeq" id="WP_189105964.1">
    <property type="nucleotide sequence ID" value="NZ_BMMV01000002.1"/>
</dbReference>
<keyword evidence="5" id="KW-1185">Reference proteome</keyword>
<dbReference type="Pfam" id="PF07228">
    <property type="entry name" value="SpoIIE"/>
    <property type="match status" value="1"/>
</dbReference>
<gene>
    <name evidence="4" type="ORF">GCM10011583_09380</name>
</gene>
<dbReference type="CDD" id="cd00130">
    <property type="entry name" value="PAS"/>
    <property type="match status" value="1"/>
</dbReference>
<accession>A0ABQ2DZH0</accession>
<evidence type="ECO:0000256" key="2">
    <source>
        <dbReference type="SAM" id="MobiDB-lite"/>
    </source>
</evidence>
<dbReference type="InterPro" id="IPR003018">
    <property type="entry name" value="GAF"/>
</dbReference>
<dbReference type="SUPFAM" id="SSF81606">
    <property type="entry name" value="PP2C-like"/>
    <property type="match status" value="1"/>
</dbReference>
<dbReference type="PANTHER" id="PTHR43156:SF2">
    <property type="entry name" value="STAGE II SPORULATION PROTEIN E"/>
    <property type="match status" value="1"/>
</dbReference>
<dbReference type="InterPro" id="IPR036457">
    <property type="entry name" value="PPM-type-like_dom_sf"/>
</dbReference>
<dbReference type="InterPro" id="IPR029016">
    <property type="entry name" value="GAF-like_dom_sf"/>
</dbReference>
<feature type="domain" description="PPM-type phosphatase" evidence="3">
    <location>
        <begin position="512"/>
        <end position="722"/>
    </location>
</feature>
<dbReference type="InterPro" id="IPR013656">
    <property type="entry name" value="PAS_4"/>
</dbReference>
<dbReference type="InterPro" id="IPR000014">
    <property type="entry name" value="PAS"/>
</dbReference>
<feature type="region of interest" description="Disordered" evidence="2">
    <location>
        <begin position="155"/>
        <end position="176"/>
    </location>
</feature>
<dbReference type="Gene3D" id="3.30.450.40">
    <property type="match status" value="1"/>
</dbReference>
<dbReference type="SUPFAM" id="SSF55785">
    <property type="entry name" value="PYP-like sensor domain (PAS domain)"/>
    <property type="match status" value="1"/>
</dbReference>